<dbReference type="EMBL" id="BK015818">
    <property type="protein sequence ID" value="DAE26440.1"/>
    <property type="molecule type" value="Genomic_DNA"/>
</dbReference>
<proteinExistence type="predicted"/>
<name>A0A8S5R4Z1_9CAUD</name>
<evidence type="ECO:0000313" key="1">
    <source>
        <dbReference type="EMBL" id="DAE26440.1"/>
    </source>
</evidence>
<protein>
    <submittedName>
        <fullName evidence="1">Uncharacterized protein</fullName>
    </submittedName>
</protein>
<accession>A0A8S5R4Z1</accession>
<organism evidence="1">
    <name type="scientific">Siphoviridae sp. ctr4Z12</name>
    <dbReference type="NCBI Taxonomy" id="2827280"/>
    <lineage>
        <taxon>Viruses</taxon>
        <taxon>Duplodnaviria</taxon>
        <taxon>Heunggongvirae</taxon>
        <taxon>Uroviricota</taxon>
        <taxon>Caudoviricetes</taxon>
    </lineage>
</organism>
<sequence>MSILDDLQSVADAIRSKTGKTDKMMLAEMPGEIEGITGGGEITKYNISGFKLPQYGLSLTDNFEMLNMNNNAVRPLCSIDYSKPWEVEMRFTPSYSSPQDMTLTGTYEANYKNPSYQLKPMEKRLWCGYSTSGATWDYQISVPLDASDFSSGTIYIGMFGWNGTTFYAKTLDENRNILLSGELEVTQQHYQDENYPFIFGRNVASNIYYVGDIDFSKTYIKNDGKIVWGCQKDNSVDSYPKSPLSIYVYLVIAFEAPRPARTYPGYETELYLTD</sequence>
<reference evidence="1" key="1">
    <citation type="journal article" date="2021" name="Proc. Natl. Acad. Sci. U.S.A.">
        <title>A Catalog of Tens of Thousands of Viruses from Human Metagenomes Reveals Hidden Associations with Chronic Diseases.</title>
        <authorList>
            <person name="Tisza M.J."/>
            <person name="Buck C.B."/>
        </authorList>
    </citation>
    <scope>NUCLEOTIDE SEQUENCE</scope>
    <source>
        <strain evidence="1">Ctr4Z12</strain>
    </source>
</reference>